<evidence type="ECO:0000313" key="3">
    <source>
        <dbReference type="EMBL" id="GMT16509.1"/>
    </source>
</evidence>
<dbReference type="Proteomes" id="UP001432322">
    <property type="component" value="Unassembled WGS sequence"/>
</dbReference>
<dbReference type="AlphaFoldDB" id="A0AAV5VF43"/>
<keyword evidence="4" id="KW-1185">Reference proteome</keyword>
<keyword evidence="2" id="KW-0732">Signal</keyword>
<accession>A0AAV5VF43</accession>
<feature type="non-terminal residue" evidence="3">
    <location>
        <position position="362"/>
    </location>
</feature>
<feature type="signal peptide" evidence="2">
    <location>
        <begin position="1"/>
        <end position="19"/>
    </location>
</feature>
<reference evidence="3" key="1">
    <citation type="submission" date="2023-10" db="EMBL/GenBank/DDBJ databases">
        <title>Genome assembly of Pristionchus species.</title>
        <authorList>
            <person name="Yoshida K."/>
            <person name="Sommer R.J."/>
        </authorList>
    </citation>
    <scope>NUCLEOTIDE SEQUENCE</scope>
    <source>
        <strain evidence="3">RS5133</strain>
    </source>
</reference>
<name>A0AAV5VF43_9BILA</name>
<feature type="compositionally biased region" description="Polar residues" evidence="1">
    <location>
        <begin position="42"/>
        <end position="55"/>
    </location>
</feature>
<evidence type="ECO:0000256" key="2">
    <source>
        <dbReference type="SAM" id="SignalP"/>
    </source>
</evidence>
<evidence type="ECO:0000256" key="1">
    <source>
        <dbReference type="SAM" id="MobiDB-lite"/>
    </source>
</evidence>
<sequence>AARLRGVIFLLTLTQAVIGAFDFHISASTLQPFDDLPPDFVESTTDASEGSKSQEMFDNSEDITVVSTAEPEVDQISEFAAPRPSLKSVEELLEKGEINLNETSSHESRIDEDLGEVVKITGDVTTTQTPPTSPTTTTTVAPTTTTTIKTTVTTTTTQAPTTTSTTTRAPTTVITTTTTARPVPTPPLPDKDLKIDFRGIPRELLTSEEIELQEKQEDEELQSALKLLPERKLEKMKLNEENFFAFSETEQTETVEKAETVSKDEVVPPKVVETAKTVIALNDMGDEAEEKGKMAVKKSEDMDMLDRMSPDPVVVQLRTKPPTTTTMVPANQFARNMPQTFDSFTFQVGRNFVPRTIFEKPK</sequence>
<feature type="chain" id="PRO_5043764365" evidence="2">
    <location>
        <begin position="20"/>
        <end position="362"/>
    </location>
</feature>
<feature type="region of interest" description="Disordered" evidence="1">
    <location>
        <begin position="34"/>
        <end position="55"/>
    </location>
</feature>
<protein>
    <submittedName>
        <fullName evidence="3">Uncharacterized protein</fullName>
    </submittedName>
</protein>
<evidence type="ECO:0000313" key="4">
    <source>
        <dbReference type="Proteomes" id="UP001432322"/>
    </source>
</evidence>
<feature type="non-terminal residue" evidence="3">
    <location>
        <position position="1"/>
    </location>
</feature>
<proteinExistence type="predicted"/>
<comment type="caution">
    <text evidence="3">The sequence shown here is derived from an EMBL/GenBank/DDBJ whole genome shotgun (WGS) entry which is preliminary data.</text>
</comment>
<organism evidence="3 4">
    <name type="scientific">Pristionchus fissidentatus</name>
    <dbReference type="NCBI Taxonomy" id="1538716"/>
    <lineage>
        <taxon>Eukaryota</taxon>
        <taxon>Metazoa</taxon>
        <taxon>Ecdysozoa</taxon>
        <taxon>Nematoda</taxon>
        <taxon>Chromadorea</taxon>
        <taxon>Rhabditida</taxon>
        <taxon>Rhabditina</taxon>
        <taxon>Diplogasteromorpha</taxon>
        <taxon>Diplogasteroidea</taxon>
        <taxon>Neodiplogasteridae</taxon>
        <taxon>Pristionchus</taxon>
    </lineage>
</organism>
<gene>
    <name evidence="3" type="ORF">PFISCL1PPCAC_7806</name>
</gene>
<dbReference type="EMBL" id="BTSY01000002">
    <property type="protein sequence ID" value="GMT16509.1"/>
    <property type="molecule type" value="Genomic_DNA"/>
</dbReference>